<gene>
    <name evidence="2" type="ORF">APZ42_034361</name>
</gene>
<protein>
    <submittedName>
        <fullName evidence="2">Uncharacterized protein</fullName>
    </submittedName>
</protein>
<reference evidence="2 3" key="1">
    <citation type="submission" date="2016-03" db="EMBL/GenBank/DDBJ databases">
        <title>EvidentialGene: Evidence-directed Construction of Genes on Genomes.</title>
        <authorList>
            <person name="Gilbert D.G."/>
            <person name="Choi J.-H."/>
            <person name="Mockaitis K."/>
            <person name="Colbourne J."/>
            <person name="Pfrender M."/>
        </authorList>
    </citation>
    <scope>NUCLEOTIDE SEQUENCE [LARGE SCALE GENOMIC DNA]</scope>
    <source>
        <strain evidence="2 3">Xinb3</strain>
        <tissue evidence="2">Complete organism</tissue>
    </source>
</reference>
<accession>A0A164K3W1</accession>
<keyword evidence="3" id="KW-1185">Reference proteome</keyword>
<evidence type="ECO:0000256" key="1">
    <source>
        <dbReference type="SAM" id="MobiDB-lite"/>
    </source>
</evidence>
<dbReference type="Proteomes" id="UP000076858">
    <property type="component" value="Unassembled WGS sequence"/>
</dbReference>
<evidence type="ECO:0000313" key="2">
    <source>
        <dbReference type="EMBL" id="KZS02924.1"/>
    </source>
</evidence>
<sequence length="108" mass="12326">MIMATQRDNQSKKSNITKHTSLEPDDESLGDQRVFDVLCDEVVDTWLSDDERQDLFDTQLPTMVDYALQLKSLKPLRGLHFSLQQQILNRLQTIGLDDFVPPHLGVSA</sequence>
<dbReference type="AlphaFoldDB" id="A0A164K3W1"/>
<feature type="compositionally biased region" description="Polar residues" evidence="1">
    <location>
        <begin position="1"/>
        <end position="19"/>
    </location>
</feature>
<dbReference type="EMBL" id="LRGB01003375">
    <property type="protein sequence ID" value="KZS02924.1"/>
    <property type="molecule type" value="Genomic_DNA"/>
</dbReference>
<dbReference type="OrthoDB" id="6353065at2759"/>
<proteinExistence type="predicted"/>
<feature type="region of interest" description="Disordered" evidence="1">
    <location>
        <begin position="1"/>
        <end position="28"/>
    </location>
</feature>
<evidence type="ECO:0000313" key="3">
    <source>
        <dbReference type="Proteomes" id="UP000076858"/>
    </source>
</evidence>
<comment type="caution">
    <text evidence="2">The sequence shown here is derived from an EMBL/GenBank/DDBJ whole genome shotgun (WGS) entry which is preliminary data.</text>
</comment>
<organism evidence="2 3">
    <name type="scientific">Daphnia magna</name>
    <dbReference type="NCBI Taxonomy" id="35525"/>
    <lineage>
        <taxon>Eukaryota</taxon>
        <taxon>Metazoa</taxon>
        <taxon>Ecdysozoa</taxon>
        <taxon>Arthropoda</taxon>
        <taxon>Crustacea</taxon>
        <taxon>Branchiopoda</taxon>
        <taxon>Diplostraca</taxon>
        <taxon>Cladocera</taxon>
        <taxon>Anomopoda</taxon>
        <taxon>Daphniidae</taxon>
        <taxon>Daphnia</taxon>
    </lineage>
</organism>
<name>A0A164K3W1_9CRUS</name>